<dbReference type="InterPro" id="IPR029058">
    <property type="entry name" value="AB_hydrolase_fold"/>
</dbReference>
<reference evidence="6" key="1">
    <citation type="journal article" date="2019" name="Int. J. Syst. Evol. Microbiol.">
        <title>The Global Catalogue of Microorganisms (GCM) 10K type strain sequencing project: providing services to taxonomists for standard genome sequencing and annotation.</title>
        <authorList>
            <consortium name="The Broad Institute Genomics Platform"/>
            <consortium name="The Broad Institute Genome Sequencing Center for Infectious Disease"/>
            <person name="Wu L."/>
            <person name="Ma J."/>
        </authorList>
    </citation>
    <scope>NUCLEOTIDE SEQUENCE [LARGE SCALE GENOMIC DNA]</scope>
    <source>
        <strain evidence="6">JCM 17906</strain>
    </source>
</reference>
<dbReference type="PANTHER" id="PTHR21661:SF35">
    <property type="entry name" value="EPOXIDE HYDROLASE"/>
    <property type="match status" value="1"/>
</dbReference>
<dbReference type="Proteomes" id="UP001501598">
    <property type="component" value="Unassembled WGS sequence"/>
</dbReference>
<evidence type="ECO:0000256" key="2">
    <source>
        <dbReference type="ARBA" id="ARBA00022797"/>
    </source>
</evidence>
<dbReference type="Gene3D" id="3.40.50.1820">
    <property type="entry name" value="alpha/beta hydrolase"/>
    <property type="match status" value="1"/>
</dbReference>
<comment type="caution">
    <text evidence="5">The sequence shown here is derived from an EMBL/GenBank/DDBJ whole genome shotgun (WGS) entry which is preliminary data.</text>
</comment>
<dbReference type="Pfam" id="PF06441">
    <property type="entry name" value="EHN"/>
    <property type="match status" value="1"/>
</dbReference>
<dbReference type="PANTHER" id="PTHR21661">
    <property type="entry name" value="EPOXIDE HYDROLASE 1-RELATED"/>
    <property type="match status" value="1"/>
</dbReference>
<dbReference type="RefSeq" id="WP_345424194.1">
    <property type="nucleotide sequence ID" value="NZ_BAABGT010000083.1"/>
</dbReference>
<evidence type="ECO:0000256" key="1">
    <source>
        <dbReference type="ARBA" id="ARBA00010088"/>
    </source>
</evidence>
<gene>
    <name evidence="5" type="ORF">GCM10023175_52900</name>
</gene>
<feature type="domain" description="Epoxide hydrolase N-terminal" evidence="4">
    <location>
        <begin position="13"/>
        <end position="118"/>
    </location>
</feature>
<keyword evidence="2" id="KW-0058">Aromatic hydrocarbons catabolism</keyword>
<evidence type="ECO:0000256" key="3">
    <source>
        <dbReference type="ARBA" id="ARBA00022801"/>
    </source>
</evidence>
<dbReference type="InterPro" id="IPR010497">
    <property type="entry name" value="Epoxide_hydro_N"/>
</dbReference>
<dbReference type="GO" id="GO:0016787">
    <property type="term" value="F:hydrolase activity"/>
    <property type="evidence" value="ECO:0007669"/>
    <property type="project" value="UniProtKB-KW"/>
</dbReference>
<dbReference type="SUPFAM" id="SSF53474">
    <property type="entry name" value="alpha/beta-Hydrolases"/>
    <property type="match status" value="1"/>
</dbReference>
<name>A0ABP8RZ20_9PSEU</name>
<evidence type="ECO:0000313" key="6">
    <source>
        <dbReference type="Proteomes" id="UP001501598"/>
    </source>
</evidence>
<organism evidence="5 6">
    <name type="scientific">Pseudonocardia xishanensis</name>
    <dbReference type="NCBI Taxonomy" id="630995"/>
    <lineage>
        <taxon>Bacteria</taxon>
        <taxon>Bacillati</taxon>
        <taxon>Actinomycetota</taxon>
        <taxon>Actinomycetes</taxon>
        <taxon>Pseudonocardiales</taxon>
        <taxon>Pseudonocardiaceae</taxon>
        <taxon>Pseudonocardia</taxon>
    </lineage>
</organism>
<evidence type="ECO:0000313" key="5">
    <source>
        <dbReference type="EMBL" id="GAA4554607.1"/>
    </source>
</evidence>
<protein>
    <submittedName>
        <fullName evidence="5">Epoxide hydrolase</fullName>
    </submittedName>
</protein>
<keyword evidence="3 5" id="KW-0378">Hydrolase</keyword>
<dbReference type="InterPro" id="IPR016292">
    <property type="entry name" value="Epoxide_hydrolase"/>
</dbReference>
<comment type="similarity">
    <text evidence="1">Belongs to the peptidase S33 family.</text>
</comment>
<sequence>MSGAAGTTVAGRMRPYRIRVPESSIDDLRHRLRQTRWPQQWEVGGWGYGTDPVFLRSLCEYWAESYSWRTAEAELDRWPGFVDTIDGEQVHFLHVRSPEPAAVPLLLLHGWPGSIYEFHRVLGPLTDPRAHGAEPADAFHVVCLSLPGFGFSGPTRQPGWDIRRIARAASELMTRLGYERYGVQGGDWGATAAMHLGVLDADRLVGLHVNLVNVPPPDPAAAEATSPDEQAYLDRRAELAAHGLGYLAIQRTRPASLAFGLLDSPAGLAGWVLDKFRAWSDCDGDVLRSFTPDQLLTNLSIYWFTGTIGSSARLYQETAAANSGLVRQRITVPTGCALFPAEPLLAPRSWVEAACNLVHWSQMPAGGHFAAFEQPEFFVRDVRSFFALVR</sequence>
<keyword evidence="6" id="KW-1185">Reference proteome</keyword>
<evidence type="ECO:0000259" key="4">
    <source>
        <dbReference type="Pfam" id="PF06441"/>
    </source>
</evidence>
<proteinExistence type="inferred from homology"/>
<dbReference type="EMBL" id="BAABGT010000083">
    <property type="protein sequence ID" value="GAA4554607.1"/>
    <property type="molecule type" value="Genomic_DNA"/>
</dbReference>
<dbReference type="PIRSF" id="PIRSF001112">
    <property type="entry name" value="Epoxide_hydrolase"/>
    <property type="match status" value="1"/>
</dbReference>
<dbReference type="PRINTS" id="PR00412">
    <property type="entry name" value="EPOXHYDRLASE"/>
</dbReference>
<accession>A0ABP8RZ20</accession>
<dbReference type="InterPro" id="IPR000639">
    <property type="entry name" value="Epox_hydrolase-like"/>
</dbReference>